<accession>A0A5B6VDU6</accession>
<dbReference type="AlphaFoldDB" id="A0A5B6VDU6"/>
<sequence>MNDASLIQKGGSSFEKILIIQNEFRGQWMPNWERPYVVKKAFSRGALILTEMDGRDLPNLVKSDSIKKYFT</sequence>
<dbReference type="Proteomes" id="UP000325315">
    <property type="component" value="Unassembled WGS sequence"/>
</dbReference>
<evidence type="ECO:0000313" key="2">
    <source>
        <dbReference type="Proteomes" id="UP000325315"/>
    </source>
</evidence>
<name>A0A5B6VDU6_9ROSI</name>
<gene>
    <name evidence="1" type="ORF">EPI10_002332</name>
</gene>
<reference evidence="2" key="1">
    <citation type="journal article" date="2019" name="Plant Biotechnol. J.">
        <title>Genome sequencing of the Australian wild diploid species Gossypium australe highlights disease resistance and delayed gland morphogenesis.</title>
        <authorList>
            <person name="Cai Y."/>
            <person name="Cai X."/>
            <person name="Wang Q."/>
            <person name="Wang P."/>
            <person name="Zhang Y."/>
            <person name="Cai C."/>
            <person name="Xu Y."/>
            <person name="Wang K."/>
            <person name="Zhou Z."/>
            <person name="Wang C."/>
            <person name="Geng S."/>
            <person name="Li B."/>
            <person name="Dong Q."/>
            <person name="Hou Y."/>
            <person name="Wang H."/>
            <person name="Ai P."/>
            <person name="Liu Z."/>
            <person name="Yi F."/>
            <person name="Sun M."/>
            <person name="An G."/>
            <person name="Cheng J."/>
            <person name="Zhang Y."/>
            <person name="Shi Q."/>
            <person name="Xie Y."/>
            <person name="Shi X."/>
            <person name="Chang Y."/>
            <person name="Huang F."/>
            <person name="Chen Y."/>
            <person name="Hong S."/>
            <person name="Mi L."/>
            <person name="Sun Q."/>
            <person name="Zhang L."/>
            <person name="Zhou B."/>
            <person name="Peng R."/>
            <person name="Zhang X."/>
            <person name="Liu F."/>
        </authorList>
    </citation>
    <scope>NUCLEOTIDE SEQUENCE [LARGE SCALE GENOMIC DNA]</scope>
    <source>
        <strain evidence="2">cv. PA1801</strain>
    </source>
</reference>
<protein>
    <submittedName>
        <fullName evidence="1">Receptor-like protein 12</fullName>
    </submittedName>
</protein>
<proteinExistence type="predicted"/>
<dbReference type="EMBL" id="SMMG02000007">
    <property type="protein sequence ID" value="KAA3467309.1"/>
    <property type="molecule type" value="Genomic_DNA"/>
</dbReference>
<keyword evidence="2" id="KW-1185">Reference proteome</keyword>
<evidence type="ECO:0000313" key="1">
    <source>
        <dbReference type="EMBL" id="KAA3467309.1"/>
    </source>
</evidence>
<comment type="caution">
    <text evidence="1">The sequence shown here is derived from an EMBL/GenBank/DDBJ whole genome shotgun (WGS) entry which is preliminary data.</text>
</comment>
<keyword evidence="1" id="KW-0675">Receptor</keyword>
<organism evidence="1 2">
    <name type="scientific">Gossypium australe</name>
    <dbReference type="NCBI Taxonomy" id="47621"/>
    <lineage>
        <taxon>Eukaryota</taxon>
        <taxon>Viridiplantae</taxon>
        <taxon>Streptophyta</taxon>
        <taxon>Embryophyta</taxon>
        <taxon>Tracheophyta</taxon>
        <taxon>Spermatophyta</taxon>
        <taxon>Magnoliopsida</taxon>
        <taxon>eudicotyledons</taxon>
        <taxon>Gunneridae</taxon>
        <taxon>Pentapetalae</taxon>
        <taxon>rosids</taxon>
        <taxon>malvids</taxon>
        <taxon>Malvales</taxon>
        <taxon>Malvaceae</taxon>
        <taxon>Malvoideae</taxon>
        <taxon>Gossypium</taxon>
    </lineage>
</organism>
<dbReference type="OrthoDB" id="1934939at2759"/>